<protein>
    <recommendedName>
        <fullName evidence="1">B3/B4 tRNA-binding domain-containing protein</fullName>
    </recommendedName>
</protein>
<feature type="domain" description="B3/B4 tRNA-binding" evidence="1">
    <location>
        <begin position="64"/>
        <end position="211"/>
    </location>
</feature>
<gene>
    <name evidence="2" type="ORF">FC82_GL001299</name>
</gene>
<accession>A0A0R2BML6</accession>
<dbReference type="SMART" id="SM00873">
    <property type="entry name" value="B3_4"/>
    <property type="match status" value="1"/>
</dbReference>
<dbReference type="Gene3D" id="3.50.40.10">
    <property type="entry name" value="Phenylalanyl-trna Synthetase, Chain B, domain 3"/>
    <property type="match status" value="1"/>
</dbReference>
<evidence type="ECO:0000313" key="3">
    <source>
        <dbReference type="Proteomes" id="UP000051845"/>
    </source>
</evidence>
<dbReference type="Proteomes" id="UP000051845">
    <property type="component" value="Unassembled WGS sequence"/>
</dbReference>
<reference evidence="2 3" key="1">
    <citation type="journal article" date="2015" name="Genome Announc.">
        <title>Expanding the biotechnology potential of lactobacilli through comparative genomics of 213 strains and associated genera.</title>
        <authorList>
            <person name="Sun Z."/>
            <person name="Harris H.M."/>
            <person name="McCann A."/>
            <person name="Guo C."/>
            <person name="Argimon S."/>
            <person name="Zhang W."/>
            <person name="Yang X."/>
            <person name="Jeffery I.B."/>
            <person name="Cooney J.C."/>
            <person name="Kagawa T.F."/>
            <person name="Liu W."/>
            <person name="Song Y."/>
            <person name="Salvetti E."/>
            <person name="Wrobel A."/>
            <person name="Rasinkangas P."/>
            <person name="Parkhill J."/>
            <person name="Rea M.C."/>
            <person name="O'Sullivan O."/>
            <person name="Ritari J."/>
            <person name="Douillard F.P."/>
            <person name="Paul Ross R."/>
            <person name="Yang R."/>
            <person name="Briner A.E."/>
            <person name="Felis G.E."/>
            <person name="de Vos W.M."/>
            <person name="Barrangou R."/>
            <person name="Klaenhammer T.R."/>
            <person name="Caufield P.W."/>
            <person name="Cui Y."/>
            <person name="Zhang H."/>
            <person name="O'Toole P.W."/>
        </authorList>
    </citation>
    <scope>NUCLEOTIDE SEQUENCE [LARGE SCALE GENOMIC DNA]</scope>
    <source>
        <strain evidence="2 3">DSM 20515</strain>
    </source>
</reference>
<dbReference type="SUPFAM" id="SSF56037">
    <property type="entry name" value="PheT/TilS domain"/>
    <property type="match status" value="1"/>
</dbReference>
<dbReference type="InterPro" id="IPR020825">
    <property type="entry name" value="Phe-tRNA_synthase-like_B3/B4"/>
</dbReference>
<dbReference type="PANTHER" id="PTHR39209">
    <property type="match status" value="1"/>
</dbReference>
<name>A0A0R2BML6_SECCO</name>
<dbReference type="PATRIC" id="fig|1423733.4.peg.1368"/>
<dbReference type="GO" id="GO:0003723">
    <property type="term" value="F:RNA binding"/>
    <property type="evidence" value="ECO:0007669"/>
    <property type="project" value="InterPro"/>
</dbReference>
<dbReference type="EMBL" id="AYYR01000023">
    <property type="protein sequence ID" value="KRM76611.1"/>
    <property type="molecule type" value="Genomic_DNA"/>
</dbReference>
<dbReference type="Pfam" id="PF03483">
    <property type="entry name" value="B3_4"/>
    <property type="match status" value="1"/>
</dbReference>
<dbReference type="InterPro" id="IPR005146">
    <property type="entry name" value="B3/B4_tRNA-bd"/>
</dbReference>
<evidence type="ECO:0000313" key="2">
    <source>
        <dbReference type="EMBL" id="KRM76611.1"/>
    </source>
</evidence>
<proteinExistence type="predicted"/>
<dbReference type="STRING" id="33960.TY91_04265"/>
<dbReference type="AlphaFoldDB" id="A0A0R2BML6"/>
<sequence length="223" mass="24625">MAFNIDQQVLDLGVTIRGVELTGVDNSAYPATLKTDIQAQIATVLKTLDRDQIKTDPIIQGFWDLHKAVHLPKRNNTPAPATLLKLILKRGELFSINPVVDLYNLISIQSKLALGAHDLDHVDGNINLRLTDGTERFVPIGGNGEPEPVKAGEYGYIDDSNEIICHLETRQVEKTKVTAATTHIFYIVQGNQNTTQDYVDDVAQQVIDQTTHYLGGEGHFLNA</sequence>
<dbReference type="RefSeq" id="WP_056996438.1">
    <property type="nucleotide sequence ID" value="NZ_AYYR01000023.1"/>
</dbReference>
<evidence type="ECO:0000259" key="1">
    <source>
        <dbReference type="SMART" id="SM00873"/>
    </source>
</evidence>
<organism evidence="2 3">
    <name type="scientific">Secundilactobacillus collinoides DSM 20515 = JCM 1123</name>
    <dbReference type="NCBI Taxonomy" id="1423733"/>
    <lineage>
        <taxon>Bacteria</taxon>
        <taxon>Bacillati</taxon>
        <taxon>Bacillota</taxon>
        <taxon>Bacilli</taxon>
        <taxon>Lactobacillales</taxon>
        <taxon>Lactobacillaceae</taxon>
        <taxon>Secundilactobacillus</taxon>
    </lineage>
</organism>
<dbReference type="PANTHER" id="PTHR39209:SF2">
    <property type="entry name" value="CYTOPLASMIC PROTEIN"/>
    <property type="match status" value="1"/>
</dbReference>
<comment type="caution">
    <text evidence="2">The sequence shown here is derived from an EMBL/GenBank/DDBJ whole genome shotgun (WGS) entry which is preliminary data.</text>
</comment>
<dbReference type="GO" id="GO:0004826">
    <property type="term" value="F:phenylalanine-tRNA ligase activity"/>
    <property type="evidence" value="ECO:0007669"/>
    <property type="project" value="InterPro"/>
</dbReference>